<dbReference type="AlphaFoldDB" id="A0A4D9F4A2"/>
<keyword evidence="3" id="KW-1185">Reference proteome</keyword>
<reference evidence="2 3" key="1">
    <citation type="submission" date="2019-04" db="EMBL/GenBank/DDBJ databases">
        <title>Draft genome of the big-headed turtle Platysternon megacephalum.</title>
        <authorList>
            <person name="Gong S."/>
        </authorList>
    </citation>
    <scope>NUCLEOTIDE SEQUENCE [LARGE SCALE GENOMIC DNA]</scope>
    <source>
        <strain evidence="2">DO16091913</strain>
        <tissue evidence="2">Muscle</tissue>
    </source>
</reference>
<feature type="region of interest" description="Disordered" evidence="1">
    <location>
        <begin position="28"/>
        <end position="65"/>
    </location>
</feature>
<accession>A0A4D9F4A2</accession>
<proteinExistence type="predicted"/>
<name>A0A4D9F4A2_9SAUR</name>
<protein>
    <submittedName>
        <fullName evidence="2">D-dopachrome decarboxylase</fullName>
    </submittedName>
</protein>
<sequence>MKFEGVMMSGHAGLTMEKHLTMTVLYSNGSPLGAKATRRHESLPPRPQRSNPKRARPGEAPSEALIGRDACPICPLLSRTAAKLSPLRYPPPAPQYAASLGGRNRKSRRAPSSSAPR</sequence>
<evidence type="ECO:0000256" key="1">
    <source>
        <dbReference type="SAM" id="MobiDB-lite"/>
    </source>
</evidence>
<evidence type="ECO:0000313" key="3">
    <source>
        <dbReference type="Proteomes" id="UP000297703"/>
    </source>
</evidence>
<gene>
    <name evidence="2" type="ORF">DR999_PMT02238</name>
</gene>
<dbReference type="EMBL" id="QXTE01000012">
    <property type="protein sequence ID" value="TFK14198.1"/>
    <property type="molecule type" value="Genomic_DNA"/>
</dbReference>
<evidence type="ECO:0000313" key="2">
    <source>
        <dbReference type="EMBL" id="TFK14198.1"/>
    </source>
</evidence>
<comment type="caution">
    <text evidence="2">The sequence shown here is derived from an EMBL/GenBank/DDBJ whole genome shotgun (WGS) entry which is preliminary data.</text>
</comment>
<organism evidence="2 3">
    <name type="scientific">Platysternon megacephalum</name>
    <name type="common">big-headed turtle</name>
    <dbReference type="NCBI Taxonomy" id="55544"/>
    <lineage>
        <taxon>Eukaryota</taxon>
        <taxon>Metazoa</taxon>
        <taxon>Chordata</taxon>
        <taxon>Craniata</taxon>
        <taxon>Vertebrata</taxon>
        <taxon>Euteleostomi</taxon>
        <taxon>Archelosauria</taxon>
        <taxon>Testudinata</taxon>
        <taxon>Testudines</taxon>
        <taxon>Cryptodira</taxon>
        <taxon>Durocryptodira</taxon>
        <taxon>Testudinoidea</taxon>
        <taxon>Platysternidae</taxon>
        <taxon>Platysternon</taxon>
    </lineage>
</organism>
<dbReference type="Proteomes" id="UP000297703">
    <property type="component" value="Unassembled WGS sequence"/>
</dbReference>
<feature type="region of interest" description="Disordered" evidence="1">
    <location>
        <begin position="84"/>
        <end position="117"/>
    </location>
</feature>
<reference evidence="2 3" key="2">
    <citation type="submission" date="2019-04" db="EMBL/GenBank/DDBJ databases">
        <title>The genome sequence of big-headed turtle.</title>
        <authorList>
            <person name="Gong S."/>
        </authorList>
    </citation>
    <scope>NUCLEOTIDE SEQUENCE [LARGE SCALE GENOMIC DNA]</scope>
    <source>
        <strain evidence="2">DO16091913</strain>
        <tissue evidence="2">Muscle</tissue>
    </source>
</reference>